<evidence type="ECO:0000313" key="2">
    <source>
        <dbReference type="Proteomes" id="UP000054695"/>
    </source>
</evidence>
<dbReference type="InterPro" id="IPR011009">
    <property type="entry name" value="Kinase-like_dom_sf"/>
</dbReference>
<dbReference type="SUPFAM" id="SSF56112">
    <property type="entry name" value="Protein kinase-like (PK-like)"/>
    <property type="match status" value="1"/>
</dbReference>
<keyword evidence="2" id="KW-1185">Reference proteome</keyword>
<organism evidence="1 2">
    <name type="scientific">Legionella bozemanae</name>
    <name type="common">Fluoribacter bozemanae</name>
    <dbReference type="NCBI Taxonomy" id="447"/>
    <lineage>
        <taxon>Bacteria</taxon>
        <taxon>Pseudomonadati</taxon>
        <taxon>Pseudomonadota</taxon>
        <taxon>Gammaproteobacteria</taxon>
        <taxon>Legionellales</taxon>
        <taxon>Legionellaceae</taxon>
        <taxon>Legionella</taxon>
    </lineage>
</organism>
<dbReference type="AlphaFoldDB" id="A0A0W0RFD9"/>
<dbReference type="Proteomes" id="UP000054695">
    <property type="component" value="Unassembled WGS sequence"/>
</dbReference>
<gene>
    <name evidence="1" type="ORF">Lboz_3044</name>
</gene>
<proteinExistence type="predicted"/>
<sequence>MFAYIENFFSSDSEINFTKDKLDKTATSKLIDYFSRQNTLPLFLPAGKYSGIVLQQSLVLIPGDRQNPQTCSYLVVGEVINKTGTTGLIHKVEGTLNINFSNKTITYNADPPNSPRVAKISKNENQNVFDEQYTIGKNFPHLNIIEPIFDPKQHKAILVMNFISGMDFDQSLDNLWEIDDLTSRLDFINEFFIAYKAQLYDIGRTHGDLLSTGNFLYDFEKNKTNFIDFEHSQIRDENSYLSDFSSFRVIINQVLQQLSDKELTQEHREKILQLCNNLRAVVPKNKEVNEAIAKLEHELPNLTRTKEVIGLITSSIYQALVNSESEYLSQSAQPRF</sequence>
<comment type="caution">
    <text evidence="1">The sequence shown here is derived from an EMBL/GenBank/DDBJ whole genome shotgun (WGS) entry which is preliminary data.</text>
</comment>
<reference evidence="1 2" key="1">
    <citation type="submission" date="2015-11" db="EMBL/GenBank/DDBJ databases">
        <title>Genomic analysis of 38 Legionella species identifies large and diverse effector repertoires.</title>
        <authorList>
            <person name="Burstein D."/>
            <person name="Amaro F."/>
            <person name="Zusman T."/>
            <person name="Lifshitz Z."/>
            <person name="Cohen O."/>
            <person name="Gilbert J.A."/>
            <person name="Pupko T."/>
            <person name="Shuman H.A."/>
            <person name="Segal G."/>
        </authorList>
    </citation>
    <scope>NUCLEOTIDE SEQUENCE [LARGE SCALE GENOMIC DNA]</scope>
    <source>
        <strain evidence="1 2">WIGA</strain>
    </source>
</reference>
<protein>
    <submittedName>
        <fullName evidence="1">Uncharacterized protein</fullName>
    </submittedName>
</protein>
<name>A0A0W0RFD9_LEGBO</name>
<dbReference type="EMBL" id="LNXU01000043">
    <property type="protein sequence ID" value="KTC69779.1"/>
    <property type="molecule type" value="Genomic_DNA"/>
</dbReference>
<accession>A0A0W0RFD9</accession>
<dbReference type="RefSeq" id="WP_058460609.1">
    <property type="nucleotide sequence ID" value="NZ_CAAAIY010000033.1"/>
</dbReference>
<dbReference type="PATRIC" id="fig|447.4.peg.3247"/>
<evidence type="ECO:0000313" key="1">
    <source>
        <dbReference type="EMBL" id="KTC69779.1"/>
    </source>
</evidence>